<evidence type="ECO:0000256" key="1">
    <source>
        <dbReference type="SAM" id="MobiDB-lite"/>
    </source>
</evidence>
<evidence type="ECO:0000259" key="2">
    <source>
        <dbReference type="Pfam" id="PF12274"/>
    </source>
</evidence>
<reference evidence="3" key="1">
    <citation type="submission" date="2024-10" db="EMBL/GenBank/DDBJ databases">
        <authorList>
            <person name="Ryan C."/>
        </authorList>
    </citation>
    <scope>NUCLEOTIDE SEQUENCE [LARGE SCALE GENOMIC DNA]</scope>
</reference>
<evidence type="ECO:0000313" key="3">
    <source>
        <dbReference type="EMBL" id="CAL4990301.1"/>
    </source>
</evidence>
<dbReference type="PANTHER" id="PTHR33326">
    <property type="entry name" value="OS05G0543800 PROTEIN"/>
    <property type="match status" value="1"/>
</dbReference>
<dbReference type="PANTHER" id="PTHR33326:SF14">
    <property type="entry name" value="EXPRESSED PROTEIN"/>
    <property type="match status" value="1"/>
</dbReference>
<protein>
    <recommendedName>
        <fullName evidence="2">DUF3615 domain-containing protein</fullName>
    </recommendedName>
</protein>
<sequence>MEESGSHSRRRSHRRETAAPVGVDPITQEDFHVKAVESRRRRRRSGTRSQSQASSSSAPPVDGGAADPDPPTRLHGLRGLSTMESANDNALWRNGNPNLPFSFSAAPRSDDKHSGAEGRARVRQSFLYSDRPRHSRPRRLARAEEHVTALSSVEPASPVMNLPTFEALSLSDPPLAIPEKSEEIYDDCDEDFVGCLETLDSVPYTYYPKGLSRSMVLSLGSSLVKTVSTEKQPTPDLVVDIEEQLRLFKEYAAARPKGFWQAVAEVKANERATLAALATERRTEGLREAPQQASVAAYPQLSMSQRASRYEASEKETHQTGNEWMNKEVMLCFKKYIERSPALAGLVDYDLDELQHQCFNVESYDKVYHHYNFKVRMKMPNSVDWTVQLYFAEAKEVLMRKYYVCYPLQPNENGCCYACKSQGVENLRHPAIDVFEKGSRDSPPCGLWYTDE</sequence>
<keyword evidence="4" id="KW-1185">Reference proteome</keyword>
<proteinExistence type="predicted"/>
<dbReference type="Proteomes" id="UP001497457">
    <property type="component" value="Chromosome 24b"/>
</dbReference>
<dbReference type="EMBL" id="OZ075134">
    <property type="protein sequence ID" value="CAL4990301.1"/>
    <property type="molecule type" value="Genomic_DNA"/>
</dbReference>
<feature type="compositionally biased region" description="Low complexity" evidence="1">
    <location>
        <begin position="47"/>
        <end position="67"/>
    </location>
</feature>
<name>A0ABC9AYZ5_9POAL</name>
<evidence type="ECO:0000313" key="4">
    <source>
        <dbReference type="Proteomes" id="UP001497457"/>
    </source>
</evidence>
<feature type="compositionally biased region" description="Basic and acidic residues" evidence="1">
    <location>
        <begin position="29"/>
        <end position="38"/>
    </location>
</feature>
<feature type="region of interest" description="Disordered" evidence="1">
    <location>
        <begin position="1"/>
        <end position="77"/>
    </location>
</feature>
<feature type="compositionally biased region" description="Basic and acidic residues" evidence="1">
    <location>
        <begin position="108"/>
        <end position="120"/>
    </location>
</feature>
<organism evidence="3 4">
    <name type="scientific">Urochloa decumbens</name>
    <dbReference type="NCBI Taxonomy" id="240449"/>
    <lineage>
        <taxon>Eukaryota</taxon>
        <taxon>Viridiplantae</taxon>
        <taxon>Streptophyta</taxon>
        <taxon>Embryophyta</taxon>
        <taxon>Tracheophyta</taxon>
        <taxon>Spermatophyta</taxon>
        <taxon>Magnoliopsida</taxon>
        <taxon>Liliopsida</taxon>
        <taxon>Poales</taxon>
        <taxon>Poaceae</taxon>
        <taxon>PACMAD clade</taxon>
        <taxon>Panicoideae</taxon>
        <taxon>Panicodae</taxon>
        <taxon>Paniceae</taxon>
        <taxon>Melinidinae</taxon>
        <taxon>Urochloa</taxon>
    </lineage>
</organism>
<accession>A0ABC9AYZ5</accession>
<feature type="domain" description="DUF3615" evidence="2">
    <location>
        <begin position="331"/>
        <end position="430"/>
    </location>
</feature>
<dbReference type="Pfam" id="PF12274">
    <property type="entry name" value="DUF3615"/>
    <property type="match status" value="1"/>
</dbReference>
<dbReference type="AlphaFoldDB" id="A0ABC9AYZ5"/>
<gene>
    <name evidence="3" type="ORF">URODEC1_LOCUS60195</name>
</gene>
<feature type="region of interest" description="Disordered" evidence="1">
    <location>
        <begin position="103"/>
        <end position="139"/>
    </location>
</feature>
<dbReference type="InterPro" id="IPR022059">
    <property type="entry name" value="DUF3615"/>
</dbReference>